<reference evidence="11" key="3">
    <citation type="submission" date="2018-08" db="EMBL/GenBank/DDBJ databases">
        <title>Leveraging single-cell genomics to expand the Fungal Tree of Life.</title>
        <authorList>
            <consortium name="DOE Joint Genome Institute"/>
            <person name="Ahrendt S.R."/>
            <person name="Quandt C.A."/>
            <person name="Ciobanu D."/>
            <person name="Clum A."/>
            <person name="Salamov A."/>
            <person name="Andreopoulos B."/>
            <person name="Cheng J.-F."/>
            <person name="Woyke T."/>
            <person name="Pelin A."/>
            <person name="Henrissat B."/>
            <person name="Reynolds N."/>
            <person name="Benny G.L."/>
            <person name="Smith M.E."/>
            <person name="James T.Y."/>
            <person name="Grigoriev I.V."/>
        </authorList>
    </citation>
    <scope>NUCLEOTIDE SEQUENCE</scope>
    <source>
        <strain evidence="11">ATCC 52028</strain>
    </source>
</reference>
<keyword evidence="4" id="KW-0545">Nucleotide biosynthesis</keyword>
<dbReference type="Gene3D" id="3.40.140.10">
    <property type="entry name" value="Cytidine Deaminase, domain 2"/>
    <property type="match status" value="1"/>
</dbReference>
<evidence type="ECO:0000313" key="13">
    <source>
        <dbReference type="Proteomes" id="UP000268535"/>
    </source>
</evidence>
<dbReference type="Gene3D" id="3.40.50.300">
    <property type="entry name" value="P-loop containing nucleotide triphosphate hydrolases"/>
    <property type="match status" value="1"/>
</dbReference>
<evidence type="ECO:0000256" key="1">
    <source>
        <dbReference type="ARBA" id="ARBA00001947"/>
    </source>
</evidence>
<keyword evidence="5" id="KW-0378">Hydrolase</keyword>
<feature type="domain" description="CMP/dCMP-type deaminase" evidence="10">
    <location>
        <begin position="185"/>
        <end position="335"/>
    </location>
</feature>
<dbReference type="FunFam" id="3.40.140.10:FF:000035">
    <property type="entry name" value="dCMP deaminase"/>
    <property type="match status" value="1"/>
</dbReference>
<gene>
    <name evidence="11" type="ORF">CAUPRSCDRAFT_6279</name>
    <name evidence="12" type="ORF">CXG81DRAFT_8484</name>
</gene>
<name>A0A4V1ITM7_9FUNG</name>
<accession>A0A4V1ITM7</accession>
<evidence type="ECO:0000256" key="3">
    <source>
        <dbReference type="ARBA" id="ARBA00022723"/>
    </source>
</evidence>
<dbReference type="GO" id="GO:0008270">
    <property type="term" value="F:zinc ion binding"/>
    <property type="evidence" value="ECO:0007669"/>
    <property type="project" value="InterPro"/>
</dbReference>
<dbReference type="SUPFAM" id="SSF53927">
    <property type="entry name" value="Cytidine deaminase-like"/>
    <property type="match status" value="1"/>
</dbReference>
<sequence length="344" mass="37517">MLVGLCGPLASGKNAVADILCSAYGFTRLYLRPPHHAYPSVSRDGVPRHSDRDGDADGERAATVAAAAAALTPDDRVFASVEALLAYVTPRWRDPFVLANVLEETTAAALRKRPFFLLIAVDAPLTLRAWAAFCARDDAVRFSGDVYRLMASADVHLINDRPTRAALAAKVRAIDVTNMERCRPSWDSYFMQLCDLLAHRSNCMKRRVGCVLVKDRNIVATGYNGTPRGITNCNEGGCRRCNEAAACGTGLDACMCLHAEENALLEAGRDRIVRGALGGGCHHGHHTILYCNTCPCLGCAKKIVQSGVQEVVFEQSYKTDAVTMALFQQAGIQVRRYTRLGHRY</sequence>
<dbReference type="InterPro" id="IPR016192">
    <property type="entry name" value="APOBEC/CMP_deaminase_Zn-bd"/>
</dbReference>
<dbReference type="InterPro" id="IPR002125">
    <property type="entry name" value="CMP_dCMP_dom"/>
</dbReference>
<evidence type="ECO:0000256" key="2">
    <source>
        <dbReference type="ARBA" id="ARBA00006576"/>
    </source>
</evidence>
<dbReference type="Proteomes" id="UP000268535">
    <property type="component" value="Unassembled WGS sequence"/>
</dbReference>
<dbReference type="Pfam" id="PF00383">
    <property type="entry name" value="dCMP_cyt_deam_1"/>
    <property type="match status" value="1"/>
</dbReference>
<evidence type="ECO:0000256" key="9">
    <source>
        <dbReference type="ARBA" id="ARBA00071582"/>
    </source>
</evidence>
<organism evidence="11 13">
    <name type="scientific">Caulochytrium protostelioides</name>
    <dbReference type="NCBI Taxonomy" id="1555241"/>
    <lineage>
        <taxon>Eukaryota</taxon>
        <taxon>Fungi</taxon>
        <taxon>Fungi incertae sedis</taxon>
        <taxon>Chytridiomycota</taxon>
        <taxon>Chytridiomycota incertae sedis</taxon>
        <taxon>Chytridiomycetes</taxon>
        <taxon>Caulochytriales</taxon>
        <taxon>Caulochytriaceae</taxon>
        <taxon>Caulochytrium</taxon>
    </lineage>
</organism>
<dbReference type="PROSITE" id="PS51747">
    <property type="entry name" value="CYT_DCMP_DEAMINASES_2"/>
    <property type="match status" value="1"/>
</dbReference>
<dbReference type="STRING" id="1555241.A0A4V1ITM7"/>
<keyword evidence="3" id="KW-0479">Metal-binding</keyword>
<evidence type="ECO:0000313" key="11">
    <source>
        <dbReference type="EMBL" id="RKO97597.1"/>
    </source>
</evidence>
<dbReference type="GO" id="GO:0005737">
    <property type="term" value="C:cytoplasm"/>
    <property type="evidence" value="ECO:0007669"/>
    <property type="project" value="TreeGrafter"/>
</dbReference>
<evidence type="ECO:0000256" key="4">
    <source>
        <dbReference type="ARBA" id="ARBA00022727"/>
    </source>
</evidence>
<dbReference type="GO" id="GO:0009165">
    <property type="term" value="P:nucleotide biosynthetic process"/>
    <property type="evidence" value="ECO:0007669"/>
    <property type="project" value="UniProtKB-KW"/>
</dbReference>
<reference evidence="12" key="2">
    <citation type="submission" date="2018-04" db="EMBL/GenBank/DDBJ databases">
        <title>Leveraging single-cell genomics to expand the Fungal Tree of Life.</title>
        <authorList>
            <consortium name="DOE Joint Genome Institute"/>
            <person name="Ahrendt S.R."/>
            <person name="Quandt C.A."/>
            <person name="Ciobanu D."/>
            <person name="Clum A."/>
            <person name="Salamov A."/>
            <person name="Andreopoulos B."/>
            <person name="Cheng J.-F."/>
            <person name="Woyke T."/>
            <person name="Pelin A."/>
            <person name="Henrissat B."/>
            <person name="Benny G.L."/>
            <person name="Smith M.E."/>
            <person name="James T.Y."/>
            <person name="Grigoriev I.V."/>
        </authorList>
    </citation>
    <scope>NUCLEOTIDE SEQUENCE</scope>
    <source>
        <strain evidence="12">ATCC 52028</strain>
    </source>
</reference>
<dbReference type="InterPro" id="IPR015517">
    <property type="entry name" value="dCMP_deaminase-rel"/>
</dbReference>
<evidence type="ECO:0000313" key="14">
    <source>
        <dbReference type="Proteomes" id="UP000274922"/>
    </source>
</evidence>
<dbReference type="PANTHER" id="PTHR11086:SF18">
    <property type="entry name" value="DEOXYCYTIDYLATE DEAMINASE"/>
    <property type="match status" value="1"/>
</dbReference>
<dbReference type="EMBL" id="ML014111">
    <property type="protein sequence ID" value="RKP04336.1"/>
    <property type="molecule type" value="Genomic_DNA"/>
</dbReference>
<evidence type="ECO:0000256" key="7">
    <source>
        <dbReference type="ARBA" id="ARBA00038938"/>
    </source>
</evidence>
<evidence type="ECO:0000256" key="6">
    <source>
        <dbReference type="ARBA" id="ARBA00022833"/>
    </source>
</evidence>
<dbReference type="AlphaFoldDB" id="A0A4V1ITM7"/>
<comment type="similarity">
    <text evidence="2">Belongs to the cytidine and deoxycytidylate deaminase family.</text>
</comment>
<evidence type="ECO:0000256" key="5">
    <source>
        <dbReference type="ARBA" id="ARBA00022801"/>
    </source>
</evidence>
<comment type="cofactor">
    <cofactor evidence="1">
        <name>Zn(2+)</name>
        <dbReference type="ChEBI" id="CHEBI:29105"/>
    </cofactor>
</comment>
<dbReference type="OrthoDB" id="6710946at2759"/>
<evidence type="ECO:0000313" key="12">
    <source>
        <dbReference type="EMBL" id="RKP04336.1"/>
    </source>
</evidence>
<dbReference type="InterPro" id="IPR016193">
    <property type="entry name" value="Cytidine_deaminase-like"/>
</dbReference>
<evidence type="ECO:0000259" key="10">
    <source>
        <dbReference type="PROSITE" id="PS51747"/>
    </source>
</evidence>
<dbReference type="InterPro" id="IPR035105">
    <property type="entry name" value="Deoxycytidylate_deaminase_dom"/>
</dbReference>
<dbReference type="PANTHER" id="PTHR11086">
    <property type="entry name" value="DEOXYCYTIDYLATE DEAMINASE-RELATED"/>
    <property type="match status" value="1"/>
</dbReference>
<dbReference type="InterPro" id="IPR027417">
    <property type="entry name" value="P-loop_NTPase"/>
</dbReference>
<evidence type="ECO:0000256" key="8">
    <source>
        <dbReference type="ARBA" id="ARBA00041763"/>
    </source>
</evidence>
<dbReference type="Proteomes" id="UP000274922">
    <property type="component" value="Unassembled WGS sequence"/>
</dbReference>
<dbReference type="GO" id="GO:0004132">
    <property type="term" value="F:dCMP deaminase activity"/>
    <property type="evidence" value="ECO:0007669"/>
    <property type="project" value="UniProtKB-EC"/>
</dbReference>
<dbReference type="PROSITE" id="PS00903">
    <property type="entry name" value="CYT_DCMP_DEAMINASES_1"/>
    <property type="match status" value="1"/>
</dbReference>
<dbReference type="EMBL" id="ML009218">
    <property type="protein sequence ID" value="RKO97597.1"/>
    <property type="molecule type" value="Genomic_DNA"/>
</dbReference>
<dbReference type="EC" id="3.5.4.12" evidence="7"/>
<reference evidence="13 14" key="1">
    <citation type="journal article" date="2018" name="Nat. Microbiol.">
        <title>Leveraging single-cell genomics to expand the fungal tree of life.</title>
        <authorList>
            <person name="Ahrendt S.R."/>
            <person name="Quandt C.A."/>
            <person name="Ciobanu D."/>
            <person name="Clum A."/>
            <person name="Salamov A."/>
            <person name="Andreopoulos B."/>
            <person name="Cheng J.F."/>
            <person name="Woyke T."/>
            <person name="Pelin A."/>
            <person name="Henrissat B."/>
            <person name="Reynolds N.K."/>
            <person name="Benny G.L."/>
            <person name="Smith M.E."/>
            <person name="James T.Y."/>
            <person name="Grigoriev I.V."/>
        </authorList>
    </citation>
    <scope>NUCLEOTIDE SEQUENCE [LARGE SCALE GENOMIC DNA]</scope>
    <source>
        <strain evidence="13 14">ATCC 52028</strain>
    </source>
</reference>
<keyword evidence="14" id="KW-1185">Reference proteome</keyword>
<proteinExistence type="inferred from homology"/>
<keyword evidence="6" id="KW-0862">Zinc</keyword>
<dbReference type="CDD" id="cd01286">
    <property type="entry name" value="deoxycytidylate_deaminase"/>
    <property type="match status" value="1"/>
</dbReference>
<protein>
    <recommendedName>
        <fullName evidence="9">Deoxycytidylate deaminase</fullName>
        <ecNumber evidence="7">3.5.4.12</ecNumber>
    </recommendedName>
    <alternativeName>
        <fullName evidence="8">dCMP deaminase</fullName>
    </alternativeName>
</protein>